<dbReference type="EMBL" id="CP031001">
    <property type="protein sequence ID" value="QHN78311.1"/>
    <property type="molecule type" value="Genomic_DNA"/>
</dbReference>
<evidence type="ECO:0000313" key="2">
    <source>
        <dbReference type="Proteomes" id="UP000464620"/>
    </source>
</evidence>
<dbReference type="Proteomes" id="UP000464620">
    <property type="component" value="Chromosome B09"/>
</dbReference>
<proteinExistence type="predicted"/>
<accession>A0A6B9VC79</accession>
<evidence type="ECO:0000313" key="1">
    <source>
        <dbReference type="EMBL" id="QHN78311.1"/>
    </source>
</evidence>
<dbReference type="AlphaFoldDB" id="A0A6B9VC79"/>
<gene>
    <name evidence="1" type="ORF">DS421_19g660280</name>
</gene>
<sequence length="54" mass="6011">MATPSQVTAYLCKLVRKNSHVSIVSPSTMEKVIDTIFWFPSCATTTKSAPLYFL</sequence>
<reference evidence="1 2" key="1">
    <citation type="submission" date="2020-01" db="EMBL/GenBank/DDBJ databases">
        <title>Genome sequence of Arachis hypogaea, cultivar Shitouqi.</title>
        <authorList>
            <person name="Zhuang W."/>
            <person name="Chen H."/>
            <person name="Varshney R."/>
            <person name="Wang D."/>
            <person name="Ming R."/>
        </authorList>
    </citation>
    <scope>NUCLEOTIDE SEQUENCE [LARGE SCALE GENOMIC DNA]</scope>
    <source>
        <tissue evidence="1">Young leaf</tissue>
    </source>
</reference>
<name>A0A6B9VC79_ARAHY</name>
<organism evidence="1 2">
    <name type="scientific">Arachis hypogaea</name>
    <name type="common">Peanut</name>
    <dbReference type="NCBI Taxonomy" id="3818"/>
    <lineage>
        <taxon>Eukaryota</taxon>
        <taxon>Viridiplantae</taxon>
        <taxon>Streptophyta</taxon>
        <taxon>Embryophyta</taxon>
        <taxon>Tracheophyta</taxon>
        <taxon>Spermatophyta</taxon>
        <taxon>Magnoliopsida</taxon>
        <taxon>eudicotyledons</taxon>
        <taxon>Gunneridae</taxon>
        <taxon>Pentapetalae</taxon>
        <taxon>rosids</taxon>
        <taxon>fabids</taxon>
        <taxon>Fabales</taxon>
        <taxon>Fabaceae</taxon>
        <taxon>Papilionoideae</taxon>
        <taxon>50 kb inversion clade</taxon>
        <taxon>dalbergioids sensu lato</taxon>
        <taxon>Dalbergieae</taxon>
        <taxon>Pterocarpus clade</taxon>
        <taxon>Arachis</taxon>
    </lineage>
</organism>
<protein>
    <submittedName>
        <fullName evidence="1">Uncharacterized protein</fullName>
    </submittedName>
</protein>